<keyword evidence="2" id="KW-0789">Thiol protease inhibitor</keyword>
<keyword evidence="1" id="KW-0646">Protease inhibitor</keyword>
<dbReference type="Pfam" id="PF16845">
    <property type="entry name" value="SQAPI"/>
    <property type="match status" value="1"/>
</dbReference>
<proteinExistence type="predicted"/>
<accession>A0AAD8K4Z8</accession>
<dbReference type="Proteomes" id="UP001229421">
    <property type="component" value="Unassembled WGS sequence"/>
</dbReference>
<dbReference type="Gene3D" id="3.10.450.10">
    <property type="match status" value="1"/>
</dbReference>
<dbReference type="PANTHER" id="PTHR47364">
    <property type="entry name" value="CYSTEINE PROTEINASE INHIBITOR 5"/>
    <property type="match status" value="1"/>
</dbReference>
<dbReference type="AlphaFoldDB" id="A0AAD8K4Z8"/>
<evidence type="ECO:0000256" key="2">
    <source>
        <dbReference type="ARBA" id="ARBA00022704"/>
    </source>
</evidence>
<dbReference type="PANTHER" id="PTHR47364:SF2">
    <property type="entry name" value="CYSTEINE PROTEINASE INHIBITOR 5"/>
    <property type="match status" value="1"/>
</dbReference>
<comment type="caution">
    <text evidence="4">The sequence shown here is derived from an EMBL/GenBank/DDBJ whole genome shotgun (WGS) entry which is preliminary data.</text>
</comment>
<protein>
    <recommendedName>
        <fullName evidence="3">Cystatin domain-containing protein</fullName>
    </recommendedName>
</protein>
<dbReference type="EMBL" id="JAUHHV010000008">
    <property type="protein sequence ID" value="KAK1415373.1"/>
    <property type="molecule type" value="Genomic_DNA"/>
</dbReference>
<gene>
    <name evidence="4" type="ORF">QVD17_31154</name>
</gene>
<evidence type="ECO:0000313" key="4">
    <source>
        <dbReference type="EMBL" id="KAK1415373.1"/>
    </source>
</evidence>
<organism evidence="4 5">
    <name type="scientific">Tagetes erecta</name>
    <name type="common">African marigold</name>
    <dbReference type="NCBI Taxonomy" id="13708"/>
    <lineage>
        <taxon>Eukaryota</taxon>
        <taxon>Viridiplantae</taxon>
        <taxon>Streptophyta</taxon>
        <taxon>Embryophyta</taxon>
        <taxon>Tracheophyta</taxon>
        <taxon>Spermatophyta</taxon>
        <taxon>Magnoliopsida</taxon>
        <taxon>eudicotyledons</taxon>
        <taxon>Gunneridae</taxon>
        <taxon>Pentapetalae</taxon>
        <taxon>asterids</taxon>
        <taxon>campanulids</taxon>
        <taxon>Asterales</taxon>
        <taxon>Asteraceae</taxon>
        <taxon>Asteroideae</taxon>
        <taxon>Heliantheae alliance</taxon>
        <taxon>Tageteae</taxon>
        <taxon>Tagetes</taxon>
    </lineage>
</organism>
<evidence type="ECO:0000313" key="5">
    <source>
        <dbReference type="Proteomes" id="UP001229421"/>
    </source>
</evidence>
<dbReference type="SUPFAM" id="SSF54403">
    <property type="entry name" value="Cystatin/monellin"/>
    <property type="match status" value="1"/>
</dbReference>
<feature type="domain" description="Cystatin" evidence="3">
    <location>
        <begin position="41"/>
        <end position="119"/>
    </location>
</feature>
<dbReference type="InterPro" id="IPR000010">
    <property type="entry name" value="Cystatin_dom"/>
</dbReference>
<evidence type="ECO:0000256" key="1">
    <source>
        <dbReference type="ARBA" id="ARBA00022690"/>
    </source>
</evidence>
<sequence length="122" mass="13527">MSLSYHTLLSILVVFGCVFFSNSLVTGARILDEDWSPISPTDPDFVKVASFAVSKHNEGRLTHLVFDSIVSGETKNDGGQNYKFIIAAKDGDDGGLLKKYKALVIDRPYANMYELEYFEGPI</sequence>
<keyword evidence="5" id="KW-1185">Reference proteome</keyword>
<dbReference type="CDD" id="cd00042">
    <property type="entry name" value="CY"/>
    <property type="match status" value="1"/>
</dbReference>
<reference evidence="4" key="1">
    <citation type="journal article" date="2023" name="bioRxiv">
        <title>Improved chromosome-level genome assembly for marigold (Tagetes erecta).</title>
        <authorList>
            <person name="Jiang F."/>
            <person name="Yuan L."/>
            <person name="Wang S."/>
            <person name="Wang H."/>
            <person name="Xu D."/>
            <person name="Wang A."/>
            <person name="Fan W."/>
        </authorList>
    </citation>
    <scope>NUCLEOTIDE SEQUENCE</scope>
    <source>
        <strain evidence="4">WSJ</strain>
        <tissue evidence="4">Leaf</tissue>
    </source>
</reference>
<name>A0AAD8K4Z8_TARER</name>
<dbReference type="GO" id="GO:0004869">
    <property type="term" value="F:cysteine-type endopeptidase inhibitor activity"/>
    <property type="evidence" value="ECO:0007669"/>
    <property type="project" value="UniProtKB-KW"/>
</dbReference>
<dbReference type="InterPro" id="IPR046350">
    <property type="entry name" value="Cystatin_sf"/>
</dbReference>
<evidence type="ECO:0000259" key="3">
    <source>
        <dbReference type="Pfam" id="PF16845"/>
    </source>
</evidence>